<comment type="subcellular location">
    <subcellularLocation>
        <location evidence="1">Membrane</location>
        <topology evidence="1">Multi-pass membrane protein</topology>
    </subcellularLocation>
</comment>
<keyword evidence="7" id="KW-1185">Reference proteome</keyword>
<evidence type="ECO:0000256" key="5">
    <source>
        <dbReference type="SAM" id="Phobius"/>
    </source>
</evidence>
<sequence>MKIALWIVQGLLALMFAFAGFTKMTTPISELAPQMPWVNDFSESMVRFVGAVELLGAIGLLLPALLRIKPLLTPLAALGLAVTMLFAAVYHLTKAEYSGIGINAVLGGLALFVAWGRYKKEPILAK</sequence>
<feature type="transmembrane region" description="Helical" evidence="5">
    <location>
        <begin position="97"/>
        <end position="116"/>
    </location>
</feature>
<name>A0A369I0E2_9BACT</name>
<organism evidence="6 7">
    <name type="scientific">Runella aurantiaca</name>
    <dbReference type="NCBI Taxonomy" id="2282308"/>
    <lineage>
        <taxon>Bacteria</taxon>
        <taxon>Pseudomonadati</taxon>
        <taxon>Bacteroidota</taxon>
        <taxon>Cytophagia</taxon>
        <taxon>Cytophagales</taxon>
        <taxon>Spirosomataceae</taxon>
        <taxon>Runella</taxon>
    </lineage>
</organism>
<reference evidence="6 7" key="1">
    <citation type="submission" date="2018-07" db="EMBL/GenBank/DDBJ databases">
        <title>Genome analysis of Runella aurantiaca.</title>
        <authorList>
            <person name="Yang X."/>
        </authorList>
    </citation>
    <scope>NUCLEOTIDE SEQUENCE [LARGE SCALE GENOMIC DNA]</scope>
    <source>
        <strain evidence="6 7">YX9</strain>
    </source>
</reference>
<evidence type="ECO:0000256" key="3">
    <source>
        <dbReference type="ARBA" id="ARBA00022989"/>
    </source>
</evidence>
<dbReference type="AlphaFoldDB" id="A0A369I0E2"/>
<feature type="transmembrane region" description="Helical" evidence="5">
    <location>
        <begin position="45"/>
        <end position="66"/>
    </location>
</feature>
<feature type="transmembrane region" description="Helical" evidence="5">
    <location>
        <begin position="71"/>
        <end position="91"/>
    </location>
</feature>
<dbReference type="RefSeq" id="WP_114464431.1">
    <property type="nucleotide sequence ID" value="NZ_QPIW01000042.1"/>
</dbReference>
<evidence type="ECO:0000313" key="6">
    <source>
        <dbReference type="EMBL" id="RDB02482.1"/>
    </source>
</evidence>
<evidence type="ECO:0000256" key="2">
    <source>
        <dbReference type="ARBA" id="ARBA00022692"/>
    </source>
</evidence>
<dbReference type="Pfam" id="PF13564">
    <property type="entry name" value="DoxX_2"/>
    <property type="match status" value="1"/>
</dbReference>
<dbReference type="Proteomes" id="UP000253141">
    <property type="component" value="Unassembled WGS sequence"/>
</dbReference>
<keyword evidence="4 5" id="KW-0472">Membrane</keyword>
<dbReference type="EMBL" id="QPIW01000042">
    <property type="protein sequence ID" value="RDB02482.1"/>
    <property type="molecule type" value="Genomic_DNA"/>
</dbReference>
<comment type="caution">
    <text evidence="6">The sequence shown here is derived from an EMBL/GenBank/DDBJ whole genome shotgun (WGS) entry which is preliminary data.</text>
</comment>
<proteinExistence type="predicted"/>
<evidence type="ECO:0000313" key="7">
    <source>
        <dbReference type="Proteomes" id="UP000253141"/>
    </source>
</evidence>
<dbReference type="InterPro" id="IPR032808">
    <property type="entry name" value="DoxX"/>
</dbReference>
<evidence type="ECO:0000256" key="4">
    <source>
        <dbReference type="ARBA" id="ARBA00023136"/>
    </source>
</evidence>
<dbReference type="GO" id="GO:0016020">
    <property type="term" value="C:membrane"/>
    <property type="evidence" value="ECO:0007669"/>
    <property type="project" value="UniProtKB-SubCell"/>
</dbReference>
<gene>
    <name evidence="6" type="ORF">DVG78_28585</name>
</gene>
<evidence type="ECO:0000256" key="1">
    <source>
        <dbReference type="ARBA" id="ARBA00004141"/>
    </source>
</evidence>
<keyword evidence="3 5" id="KW-1133">Transmembrane helix</keyword>
<accession>A0A369I0E2</accession>
<keyword evidence="2 5" id="KW-0812">Transmembrane</keyword>
<dbReference type="OrthoDB" id="3385086at2"/>
<protein>
    <submittedName>
        <fullName evidence="6">DoxX family protein</fullName>
    </submittedName>
</protein>